<evidence type="ECO:0000259" key="1">
    <source>
        <dbReference type="PROSITE" id="PS50011"/>
    </source>
</evidence>
<dbReference type="SMART" id="SM00367">
    <property type="entry name" value="LRR_CC"/>
    <property type="match status" value="4"/>
</dbReference>
<evidence type="ECO:0000313" key="2">
    <source>
        <dbReference type="EMBL" id="CAD8158826.1"/>
    </source>
</evidence>
<dbReference type="InterPro" id="IPR000719">
    <property type="entry name" value="Prot_kinase_dom"/>
</dbReference>
<dbReference type="GO" id="GO:0019005">
    <property type="term" value="C:SCF ubiquitin ligase complex"/>
    <property type="evidence" value="ECO:0007669"/>
    <property type="project" value="TreeGrafter"/>
</dbReference>
<dbReference type="Proteomes" id="UP000683925">
    <property type="component" value="Unassembled WGS sequence"/>
</dbReference>
<feature type="domain" description="Protein kinase" evidence="1">
    <location>
        <begin position="1"/>
        <end position="302"/>
    </location>
</feature>
<dbReference type="OrthoDB" id="301522at2759"/>
<keyword evidence="3" id="KW-1185">Reference proteome</keyword>
<dbReference type="PANTHER" id="PTHR13318:SF247">
    <property type="entry name" value="GH16156P"/>
    <property type="match status" value="1"/>
</dbReference>
<dbReference type="PANTHER" id="PTHR13318">
    <property type="entry name" value="PARTNER OF PAIRED, ISOFORM B-RELATED"/>
    <property type="match status" value="1"/>
</dbReference>
<name>A0A8S1U7Y7_PAROT</name>
<dbReference type="PROSITE" id="PS50011">
    <property type="entry name" value="PROTEIN_KINASE_DOM"/>
    <property type="match status" value="1"/>
</dbReference>
<dbReference type="AlphaFoldDB" id="A0A8S1U7Y7"/>
<sequence>MFQSSHELLNQYIKQSLQGQDIKNIESIFYFLEKIDNLVIQESIKKIGNQEEFVSLKVLFDHKIILITFLLIKNNNTEEIFELIPYLNTLNLQQSQVVISILDGSLGIIIEEGSFISLNQMISNNQMNYEKIKQLAYDLVEQLAILHQQNICLFNFSLNDVYLNLESNKFLIKFSLDLLRVQSDQFIFNYSQNVYMDPNFPIPELIQLDLQAKQFKILNPFLIDSWNLGVLILNTFMKINQETSTDLKHLLEKYFLNVCGIDYILMSGNYYKNQNDLQFLLQENNRCSILQFIKLINCTKLLKLCETNFDGSDEFLNLANCCETIKKQYLKGKLLKIKSINHHMINLEYIEDLNQNQLPIHNQIQLTLGQLIINSQIVRVIPQIQIFHNTNKFILDSHLTNEKLVQIIMIFQDLQIYSIDTESLLLFLQFQNINFKKILKLQKQFQFEIHNLIFYDNPNNQNSLDELLQFFNNFNLNRLEIKQDQNPIIQNEQFAQNIFNKMHLDQIRVLILSNTYLTDQTLQIISAFSSLSNLNLSKCQCLSTQGLCSFFKQSQFCNLVTLDISKTKSDETVFDAVWKNKSYIALTSFNISDCSFINLTLITQTIAQINAKQEKVQELYMSGCDLNNSVLTALQQVTFLNCLDLSNNPKLNQFHSLKRDNKYNYLNLEYCEMKSQDIIYILNLECLIKSKLLMSTRQSTSIYNIQINQRSISLTNFQVKNIQIDQDVSEIKFMNVVLGQKRVFLSQEFNKLNILQLQNCQIDDKDVSILSQNLSLNQLQELNLSQNNLSDSSLITILSTFKQLINLGFDNSKITKTSIQYIIASNLKILSIRFCLMLQAEDILSLLTNLDNQIEHLNLSYNKINSTLKQYLQNEKLNFTIIFDQSDSEHEQIEQDIQSFNN</sequence>
<reference evidence="2" key="1">
    <citation type="submission" date="2021-01" db="EMBL/GenBank/DDBJ databases">
        <authorList>
            <consortium name="Genoscope - CEA"/>
            <person name="William W."/>
        </authorList>
    </citation>
    <scope>NUCLEOTIDE SEQUENCE</scope>
</reference>
<dbReference type="EMBL" id="CAJJDP010000036">
    <property type="protein sequence ID" value="CAD8158826.1"/>
    <property type="molecule type" value="Genomic_DNA"/>
</dbReference>
<dbReference type="PROSITE" id="PS51450">
    <property type="entry name" value="LRR"/>
    <property type="match status" value="1"/>
</dbReference>
<dbReference type="GO" id="GO:0031146">
    <property type="term" value="P:SCF-dependent proteasomal ubiquitin-dependent protein catabolic process"/>
    <property type="evidence" value="ECO:0007669"/>
    <property type="project" value="TreeGrafter"/>
</dbReference>
<organism evidence="2 3">
    <name type="scientific">Paramecium octaurelia</name>
    <dbReference type="NCBI Taxonomy" id="43137"/>
    <lineage>
        <taxon>Eukaryota</taxon>
        <taxon>Sar</taxon>
        <taxon>Alveolata</taxon>
        <taxon>Ciliophora</taxon>
        <taxon>Intramacronucleata</taxon>
        <taxon>Oligohymenophorea</taxon>
        <taxon>Peniculida</taxon>
        <taxon>Parameciidae</taxon>
        <taxon>Paramecium</taxon>
    </lineage>
</organism>
<evidence type="ECO:0000313" key="3">
    <source>
        <dbReference type="Proteomes" id="UP000683925"/>
    </source>
</evidence>
<dbReference type="GO" id="GO:0004672">
    <property type="term" value="F:protein kinase activity"/>
    <property type="evidence" value="ECO:0007669"/>
    <property type="project" value="InterPro"/>
</dbReference>
<dbReference type="InterPro" id="IPR006553">
    <property type="entry name" value="Leu-rich_rpt_Cys-con_subtyp"/>
</dbReference>
<accession>A0A8S1U7Y7</accession>
<dbReference type="GO" id="GO:0005524">
    <property type="term" value="F:ATP binding"/>
    <property type="evidence" value="ECO:0007669"/>
    <property type="project" value="InterPro"/>
</dbReference>
<gene>
    <name evidence="2" type="ORF">POCTA_138.1.T0360051</name>
</gene>
<dbReference type="InterPro" id="IPR001611">
    <property type="entry name" value="Leu-rich_rpt"/>
</dbReference>
<proteinExistence type="predicted"/>
<comment type="caution">
    <text evidence="2">The sequence shown here is derived from an EMBL/GenBank/DDBJ whole genome shotgun (WGS) entry which is preliminary data.</text>
</comment>
<protein>
    <recommendedName>
        <fullName evidence="1">Protein kinase domain-containing protein</fullName>
    </recommendedName>
</protein>
<dbReference type="OMA" id="ANCCETI"/>